<protein>
    <submittedName>
        <fullName evidence="4">CPBP family intramembrane metalloprotease</fullName>
    </submittedName>
</protein>
<feature type="transmembrane region" description="Helical" evidence="2">
    <location>
        <begin position="171"/>
        <end position="192"/>
    </location>
</feature>
<evidence type="ECO:0000256" key="2">
    <source>
        <dbReference type="SAM" id="Phobius"/>
    </source>
</evidence>
<gene>
    <name evidence="4" type="ORF">KUA55_18050</name>
</gene>
<dbReference type="PANTHER" id="PTHR39430:SF1">
    <property type="entry name" value="PROTEASE"/>
    <property type="match status" value="1"/>
</dbReference>
<feature type="domain" description="CAAX prenyl protease 2/Lysostaphin resistance protein A-like" evidence="3">
    <location>
        <begin position="114"/>
        <end position="212"/>
    </location>
</feature>
<name>A0ABS6THZ1_9ENTE</name>
<dbReference type="PANTHER" id="PTHR39430">
    <property type="entry name" value="MEMBRANE-ASSOCIATED PROTEASE-RELATED"/>
    <property type="match status" value="1"/>
</dbReference>
<sequence>MSKNRDLINLAIYIIIFFSVWSFYELLIKPQILDLAPIPSAFIQAIIKVSCWTIPSILLIKRTTTLQVPYPQLFQTKIYWENWILLLGLMILFLLGGSYLGYGNLQIRETFQPIDLINSVLLVGLTEELVFRGWILNFLLTKMNKFGALILSSSLFLLIHFPTWIHTGTLIPNLVSGGFIQVFFLGILFGIAFIKSKNIFVPMLFHMVWNLIAITYYG</sequence>
<keyword evidence="4" id="KW-0645">Protease</keyword>
<evidence type="ECO:0000313" key="4">
    <source>
        <dbReference type="EMBL" id="MBV7392549.1"/>
    </source>
</evidence>
<reference evidence="4 5" key="1">
    <citation type="submission" date="2021-06" db="EMBL/GenBank/DDBJ databases">
        <title>Enterococcus alishanensis sp. nov., a novel lactic acid bacterium isolated from fresh coffee beans.</title>
        <authorList>
            <person name="Chen Y.-S."/>
        </authorList>
    </citation>
    <scope>NUCLEOTIDE SEQUENCE [LARGE SCALE GENOMIC DNA]</scope>
    <source>
        <strain evidence="4 5">ALS3</strain>
    </source>
</reference>
<keyword evidence="2" id="KW-0472">Membrane</keyword>
<dbReference type="Pfam" id="PF02517">
    <property type="entry name" value="Rce1-like"/>
    <property type="match status" value="1"/>
</dbReference>
<feature type="transmembrane region" description="Helical" evidence="2">
    <location>
        <begin position="80"/>
        <end position="100"/>
    </location>
</feature>
<accession>A0ABS6THZ1</accession>
<keyword evidence="2" id="KW-0812">Transmembrane</keyword>
<keyword evidence="4" id="KW-0482">Metalloprotease</keyword>
<feature type="transmembrane region" description="Helical" evidence="2">
    <location>
        <begin position="36"/>
        <end position="60"/>
    </location>
</feature>
<dbReference type="GO" id="GO:0008237">
    <property type="term" value="F:metallopeptidase activity"/>
    <property type="evidence" value="ECO:0007669"/>
    <property type="project" value="UniProtKB-KW"/>
</dbReference>
<keyword evidence="4" id="KW-0378">Hydrolase</keyword>
<evidence type="ECO:0000259" key="3">
    <source>
        <dbReference type="Pfam" id="PF02517"/>
    </source>
</evidence>
<organism evidence="4 5">
    <name type="scientific">Enterococcus alishanensis</name>
    <dbReference type="NCBI Taxonomy" id="1303817"/>
    <lineage>
        <taxon>Bacteria</taxon>
        <taxon>Bacillati</taxon>
        <taxon>Bacillota</taxon>
        <taxon>Bacilli</taxon>
        <taxon>Lactobacillales</taxon>
        <taxon>Enterococcaceae</taxon>
        <taxon>Enterococcus</taxon>
    </lineage>
</organism>
<feature type="transmembrane region" description="Helical" evidence="2">
    <location>
        <begin position="199"/>
        <end position="217"/>
    </location>
</feature>
<dbReference type="EMBL" id="JAHUZB010000022">
    <property type="protein sequence ID" value="MBV7392549.1"/>
    <property type="molecule type" value="Genomic_DNA"/>
</dbReference>
<evidence type="ECO:0000256" key="1">
    <source>
        <dbReference type="ARBA" id="ARBA00009067"/>
    </source>
</evidence>
<comment type="similarity">
    <text evidence="1">Belongs to the UPF0177 family.</text>
</comment>
<comment type="caution">
    <text evidence="4">The sequence shown here is derived from an EMBL/GenBank/DDBJ whole genome shotgun (WGS) entry which is preliminary data.</text>
</comment>
<evidence type="ECO:0000313" key="5">
    <source>
        <dbReference type="Proteomes" id="UP000774130"/>
    </source>
</evidence>
<feature type="transmembrane region" description="Helical" evidence="2">
    <location>
        <begin position="7"/>
        <end position="24"/>
    </location>
</feature>
<dbReference type="RefSeq" id="WP_218327762.1">
    <property type="nucleotide sequence ID" value="NZ_JAHUZB010000022.1"/>
</dbReference>
<feature type="transmembrane region" description="Helical" evidence="2">
    <location>
        <begin position="120"/>
        <end position="139"/>
    </location>
</feature>
<dbReference type="InterPro" id="IPR003675">
    <property type="entry name" value="Rce1/LyrA-like_dom"/>
</dbReference>
<keyword evidence="2" id="KW-1133">Transmembrane helix</keyword>
<feature type="transmembrane region" description="Helical" evidence="2">
    <location>
        <begin position="146"/>
        <end position="165"/>
    </location>
</feature>
<dbReference type="Proteomes" id="UP000774130">
    <property type="component" value="Unassembled WGS sequence"/>
</dbReference>
<keyword evidence="5" id="KW-1185">Reference proteome</keyword>
<proteinExistence type="inferred from homology"/>